<name>A0A178LBY0_9PSED</name>
<dbReference type="CDD" id="cd06261">
    <property type="entry name" value="TM_PBP2"/>
    <property type="match status" value="1"/>
</dbReference>
<reference evidence="10 11" key="1">
    <citation type="submission" date="2016-04" db="EMBL/GenBank/DDBJ databases">
        <title>Draft Genome Sequences of Staphylococcus capitis Strain H36, S. capitis Strain H65, S. cohnii Strain H62, S. hominis Strain H69, Mycobacterium iranicum Strain H39, Plantibacter sp. Strain H53, Pseudomonas oryzihabitans Strain H72, and Microbacterium sp. Strain H83, isolated from residential settings.</title>
        <authorList>
            <person name="Lymperopoulou D."/>
            <person name="Adams R.I."/>
            <person name="Lindow S."/>
            <person name="Coil D.A."/>
            <person name="Jospin G."/>
            <person name="Eisen J.A."/>
        </authorList>
    </citation>
    <scope>NUCLEOTIDE SEQUENCE [LARGE SCALE GENOMIC DNA]</scope>
    <source>
        <strain evidence="10 11">H72</strain>
    </source>
</reference>
<evidence type="ECO:0000313" key="10">
    <source>
        <dbReference type="EMBL" id="OAN26616.1"/>
    </source>
</evidence>
<feature type="domain" description="ABC transmembrane type-1" evidence="9">
    <location>
        <begin position="94"/>
        <end position="291"/>
    </location>
</feature>
<dbReference type="PROSITE" id="PS50928">
    <property type="entry name" value="ABC_TM1"/>
    <property type="match status" value="1"/>
</dbReference>
<dbReference type="PANTHER" id="PTHR43163">
    <property type="entry name" value="DIPEPTIDE TRANSPORT SYSTEM PERMEASE PROTEIN DPPB-RELATED"/>
    <property type="match status" value="1"/>
</dbReference>
<feature type="transmembrane region" description="Helical" evidence="8">
    <location>
        <begin position="130"/>
        <end position="156"/>
    </location>
</feature>
<evidence type="ECO:0000259" key="9">
    <source>
        <dbReference type="PROSITE" id="PS50928"/>
    </source>
</evidence>
<comment type="similarity">
    <text evidence="7">Belongs to the binding-protein-dependent transport system permease family. OppBC subfamily.</text>
</comment>
<dbReference type="Pfam" id="PF19300">
    <property type="entry name" value="BPD_transp_1_N"/>
    <property type="match status" value="1"/>
</dbReference>
<feature type="transmembrane region" description="Helical" evidence="8">
    <location>
        <begin position="226"/>
        <end position="252"/>
    </location>
</feature>
<dbReference type="GO" id="GO:0005886">
    <property type="term" value="C:plasma membrane"/>
    <property type="evidence" value="ECO:0007669"/>
    <property type="project" value="UniProtKB-SubCell"/>
</dbReference>
<sequence length="305" mass="33205">MSAYLLRRLGIALAVAFTVSLISFFLLHLSGDLATAIAGPEATAEQIEVVRHQHGLDKPLATQYVEWVGQLLRLDLGQSFFFQESVRDLIASRLPITLTLGAIALLVALLIAIPLGVLAAVKRDTWIDRLALTLATFGQAMPSFWFALVLIVIFSMTLKWLPVSGNTSWQHFILPAVALGYYATPSLMRLTRAGMLDVLGADYIRTARAKGLSPARVLFKHALRNALIPVVALAAVEFGFMLGGSVVIEAVFSLQGIGQLAWDAIARNDFPVVQAIVLLIALIYIVLTLVADLLNALLDPRIRVR</sequence>
<feature type="transmembrane region" description="Helical" evidence="8">
    <location>
        <begin position="168"/>
        <end position="184"/>
    </location>
</feature>
<comment type="subcellular location">
    <subcellularLocation>
        <location evidence="1 8">Cell membrane</location>
        <topology evidence="1 8">Multi-pass membrane protein</topology>
    </subcellularLocation>
</comment>
<keyword evidence="6 8" id="KW-0472">Membrane</keyword>
<dbReference type="Gene3D" id="1.10.3720.10">
    <property type="entry name" value="MetI-like"/>
    <property type="match status" value="1"/>
</dbReference>
<keyword evidence="3" id="KW-1003">Cell membrane</keyword>
<dbReference type="AlphaFoldDB" id="A0A178LBY0"/>
<proteinExistence type="inferred from homology"/>
<evidence type="ECO:0000313" key="11">
    <source>
        <dbReference type="Proteomes" id="UP000078356"/>
    </source>
</evidence>
<feature type="transmembrane region" description="Helical" evidence="8">
    <location>
        <begin position="96"/>
        <end position="118"/>
    </location>
</feature>
<evidence type="ECO:0000256" key="3">
    <source>
        <dbReference type="ARBA" id="ARBA00022475"/>
    </source>
</evidence>
<dbReference type="EMBL" id="LWCR01000034">
    <property type="protein sequence ID" value="OAN26616.1"/>
    <property type="molecule type" value="Genomic_DNA"/>
</dbReference>
<dbReference type="RefSeq" id="WP_064308727.1">
    <property type="nucleotide sequence ID" value="NZ_LWCR01000034.1"/>
</dbReference>
<dbReference type="SUPFAM" id="SSF161098">
    <property type="entry name" value="MetI-like"/>
    <property type="match status" value="1"/>
</dbReference>
<dbReference type="InterPro" id="IPR045621">
    <property type="entry name" value="BPD_transp_1_N"/>
</dbReference>
<gene>
    <name evidence="10" type="ORF">A4V15_05515</name>
</gene>
<dbReference type="InterPro" id="IPR035906">
    <property type="entry name" value="MetI-like_sf"/>
</dbReference>
<dbReference type="GO" id="GO:0071916">
    <property type="term" value="F:dipeptide transmembrane transporter activity"/>
    <property type="evidence" value="ECO:0007669"/>
    <property type="project" value="TreeGrafter"/>
</dbReference>
<evidence type="ECO:0000256" key="2">
    <source>
        <dbReference type="ARBA" id="ARBA00022448"/>
    </source>
</evidence>
<feature type="transmembrane region" description="Helical" evidence="8">
    <location>
        <begin position="272"/>
        <end position="298"/>
    </location>
</feature>
<feature type="transmembrane region" description="Helical" evidence="8">
    <location>
        <begin position="9"/>
        <end position="29"/>
    </location>
</feature>
<keyword evidence="2 8" id="KW-0813">Transport</keyword>
<evidence type="ECO:0000256" key="7">
    <source>
        <dbReference type="ARBA" id="ARBA00024202"/>
    </source>
</evidence>
<dbReference type="InterPro" id="IPR000515">
    <property type="entry name" value="MetI-like"/>
</dbReference>
<accession>A0A178LBY0</accession>
<evidence type="ECO:0000256" key="8">
    <source>
        <dbReference type="RuleBase" id="RU363032"/>
    </source>
</evidence>
<evidence type="ECO:0000256" key="5">
    <source>
        <dbReference type="ARBA" id="ARBA00022989"/>
    </source>
</evidence>
<keyword evidence="4 8" id="KW-0812">Transmembrane</keyword>
<protein>
    <submittedName>
        <fullName evidence="10">ABC transporter permease</fullName>
    </submittedName>
</protein>
<dbReference type="Pfam" id="PF00528">
    <property type="entry name" value="BPD_transp_1"/>
    <property type="match status" value="1"/>
</dbReference>
<comment type="caution">
    <text evidence="10">The sequence shown here is derived from an EMBL/GenBank/DDBJ whole genome shotgun (WGS) entry which is preliminary data.</text>
</comment>
<dbReference type="Proteomes" id="UP000078356">
    <property type="component" value="Unassembled WGS sequence"/>
</dbReference>
<evidence type="ECO:0000256" key="1">
    <source>
        <dbReference type="ARBA" id="ARBA00004651"/>
    </source>
</evidence>
<dbReference type="PANTHER" id="PTHR43163:SF6">
    <property type="entry name" value="DIPEPTIDE TRANSPORT SYSTEM PERMEASE PROTEIN DPPB-RELATED"/>
    <property type="match status" value="1"/>
</dbReference>
<keyword evidence="5 8" id="KW-1133">Transmembrane helix</keyword>
<evidence type="ECO:0000256" key="4">
    <source>
        <dbReference type="ARBA" id="ARBA00022692"/>
    </source>
</evidence>
<dbReference type="OrthoDB" id="9805855at2"/>
<organism evidence="10 11">
    <name type="scientific">Pseudomonas oryzihabitans</name>
    <dbReference type="NCBI Taxonomy" id="47885"/>
    <lineage>
        <taxon>Bacteria</taxon>
        <taxon>Pseudomonadati</taxon>
        <taxon>Pseudomonadota</taxon>
        <taxon>Gammaproteobacteria</taxon>
        <taxon>Pseudomonadales</taxon>
        <taxon>Pseudomonadaceae</taxon>
        <taxon>Pseudomonas</taxon>
    </lineage>
</organism>
<evidence type="ECO:0000256" key="6">
    <source>
        <dbReference type="ARBA" id="ARBA00023136"/>
    </source>
</evidence>